<reference evidence="1 2" key="1">
    <citation type="submission" date="2021-07" db="EMBL/GenBank/DDBJ databases">
        <authorList>
            <person name="Palmer J.M."/>
        </authorList>
    </citation>
    <scope>NUCLEOTIDE SEQUENCE [LARGE SCALE GENOMIC DNA]</scope>
    <source>
        <strain evidence="1 2">AT_MEX2019</strain>
        <tissue evidence="1">Muscle</tissue>
    </source>
</reference>
<keyword evidence="2" id="KW-1185">Reference proteome</keyword>
<evidence type="ECO:0000313" key="2">
    <source>
        <dbReference type="Proteomes" id="UP001345963"/>
    </source>
</evidence>
<accession>A0ABU7C241</accession>
<comment type="caution">
    <text evidence="1">The sequence shown here is derived from an EMBL/GenBank/DDBJ whole genome shotgun (WGS) entry which is preliminary data.</text>
</comment>
<sequence length="111" mass="12523">MFTLNSDYLFLLLFYYGEKFKWFPLIKPSHKADSAPETLLYLCLVLLESGEIKLVVMKKSLSGTSVVHGSSFSQQAAVVRGLSCRLLYMAEAAGVIHRIKNLKSESEELYL</sequence>
<gene>
    <name evidence="1" type="ORF">ATANTOWER_017011</name>
</gene>
<protein>
    <submittedName>
        <fullName evidence="1">Uncharacterized protein</fullName>
    </submittedName>
</protein>
<organism evidence="1 2">
    <name type="scientific">Ataeniobius toweri</name>
    <dbReference type="NCBI Taxonomy" id="208326"/>
    <lineage>
        <taxon>Eukaryota</taxon>
        <taxon>Metazoa</taxon>
        <taxon>Chordata</taxon>
        <taxon>Craniata</taxon>
        <taxon>Vertebrata</taxon>
        <taxon>Euteleostomi</taxon>
        <taxon>Actinopterygii</taxon>
        <taxon>Neopterygii</taxon>
        <taxon>Teleostei</taxon>
        <taxon>Neoteleostei</taxon>
        <taxon>Acanthomorphata</taxon>
        <taxon>Ovalentaria</taxon>
        <taxon>Atherinomorphae</taxon>
        <taxon>Cyprinodontiformes</taxon>
        <taxon>Goodeidae</taxon>
        <taxon>Ataeniobius</taxon>
    </lineage>
</organism>
<proteinExistence type="predicted"/>
<dbReference type="Proteomes" id="UP001345963">
    <property type="component" value="Unassembled WGS sequence"/>
</dbReference>
<dbReference type="EMBL" id="JAHUTI010072359">
    <property type="protein sequence ID" value="MED6255929.1"/>
    <property type="molecule type" value="Genomic_DNA"/>
</dbReference>
<name>A0ABU7C241_9TELE</name>
<evidence type="ECO:0000313" key="1">
    <source>
        <dbReference type="EMBL" id="MED6255929.1"/>
    </source>
</evidence>